<gene>
    <name evidence="1" type="ORF">KME65_11155</name>
</gene>
<dbReference type="EMBL" id="JAHHGM010000009">
    <property type="protein sequence ID" value="MBT2989510.1"/>
    <property type="molecule type" value="Genomic_DNA"/>
</dbReference>
<evidence type="ECO:0000313" key="2">
    <source>
        <dbReference type="Proteomes" id="UP000770889"/>
    </source>
</evidence>
<accession>A0A944QV13</accession>
<name>A0A944QV13_9GAMM</name>
<reference evidence="1 2" key="1">
    <citation type="submission" date="2021-05" db="EMBL/GenBank/DDBJ databases">
        <title>Genetic and Functional Diversity in Clade A Lucinid endosymbionts from the Bahamas.</title>
        <authorList>
            <person name="Giani N.M."/>
            <person name="Engel A.S."/>
            <person name="Campbell B.J."/>
        </authorList>
    </citation>
    <scope>NUCLEOTIDE SEQUENCE [LARGE SCALE GENOMIC DNA]</scope>
    <source>
        <strain evidence="1">LUC16012Gg_MoonRockCtena</strain>
    </source>
</reference>
<organism evidence="1 2">
    <name type="scientific">Candidatus Thiodiazotropha taylori</name>
    <dbReference type="NCBI Taxonomy" id="2792791"/>
    <lineage>
        <taxon>Bacteria</taxon>
        <taxon>Pseudomonadati</taxon>
        <taxon>Pseudomonadota</taxon>
        <taxon>Gammaproteobacteria</taxon>
        <taxon>Chromatiales</taxon>
        <taxon>Sedimenticolaceae</taxon>
        <taxon>Candidatus Thiodiazotropha</taxon>
    </lineage>
</organism>
<dbReference type="Proteomes" id="UP000770889">
    <property type="component" value="Unassembled WGS sequence"/>
</dbReference>
<sequence length="96" mass="10585">MTENIEQLKEFTGLVERFVQLANEMKDEGKSLPTINAALMSASATYGSYVAAGNEGYLRPSGVDKLVDSYRHHANRVQDIKKHIIQSSGQEIKSGD</sequence>
<dbReference type="Gene3D" id="1.10.287.3020">
    <property type="match status" value="1"/>
</dbReference>
<dbReference type="AlphaFoldDB" id="A0A944QV13"/>
<proteinExistence type="predicted"/>
<protein>
    <submittedName>
        <fullName evidence="1">DUF3144 domain-containing protein</fullName>
    </submittedName>
</protein>
<comment type="caution">
    <text evidence="1">The sequence shown here is derived from an EMBL/GenBank/DDBJ whole genome shotgun (WGS) entry which is preliminary data.</text>
</comment>
<evidence type="ECO:0000313" key="1">
    <source>
        <dbReference type="EMBL" id="MBT2989510.1"/>
    </source>
</evidence>